<comment type="caution">
    <text evidence="8">The sequence shown here is derived from an EMBL/GenBank/DDBJ whole genome shotgun (WGS) entry which is preliminary data.</text>
</comment>
<comment type="function">
    <text evidence="7">The SMN complex catalyzes the assembly of small nuclear ribonucleoproteins (snRNPs), the building blocks of the spliceosome, and thereby plays an important role in the splicing of cellular pre-mRNAs.</text>
</comment>
<comment type="subcellular location">
    <subcellularLocation>
        <location evidence="1">Cytoplasm</location>
    </subcellularLocation>
</comment>
<dbReference type="PANTHER" id="PTHR12794">
    <property type="entry name" value="GEMIN2"/>
    <property type="match status" value="1"/>
</dbReference>
<evidence type="ECO:0000256" key="6">
    <source>
        <dbReference type="ARBA" id="ARBA00047179"/>
    </source>
</evidence>
<dbReference type="GO" id="GO:0000245">
    <property type="term" value="P:spliceosomal complex assembly"/>
    <property type="evidence" value="ECO:0007669"/>
    <property type="project" value="UniProtKB-UniRule"/>
</dbReference>
<dbReference type="Proteomes" id="UP001634394">
    <property type="component" value="Unassembled WGS sequence"/>
</dbReference>
<evidence type="ECO:0000256" key="4">
    <source>
        <dbReference type="ARBA" id="ARBA00023187"/>
    </source>
</evidence>
<evidence type="ECO:0000313" key="8">
    <source>
        <dbReference type="EMBL" id="KAL3832640.1"/>
    </source>
</evidence>
<dbReference type="PIRSF" id="PIRSF038038">
    <property type="entry name" value="SMN_Gemin2"/>
    <property type="match status" value="1"/>
</dbReference>
<keyword evidence="4 7" id="KW-0508">mRNA splicing</keyword>
<protein>
    <recommendedName>
        <fullName evidence="6 7">Gem-associated protein 2</fullName>
    </recommendedName>
</protein>
<dbReference type="InterPro" id="IPR035426">
    <property type="entry name" value="Gemin2/Brr1"/>
</dbReference>
<dbReference type="InterPro" id="IPR017364">
    <property type="entry name" value="GEMIN2"/>
</dbReference>
<name>A0ABD3T6V4_SINWO</name>
<keyword evidence="9" id="KW-1185">Reference proteome</keyword>
<dbReference type="GO" id="GO:0005681">
    <property type="term" value="C:spliceosomal complex"/>
    <property type="evidence" value="ECO:0007669"/>
    <property type="project" value="UniProtKB-UniRule"/>
</dbReference>
<proteinExistence type="inferred from homology"/>
<dbReference type="GO" id="GO:0000387">
    <property type="term" value="P:spliceosomal snRNP assembly"/>
    <property type="evidence" value="ECO:0007669"/>
    <property type="project" value="UniProtKB-UniRule"/>
</dbReference>
<evidence type="ECO:0000313" key="9">
    <source>
        <dbReference type="Proteomes" id="UP001634394"/>
    </source>
</evidence>
<accession>A0ABD3T6V4</accession>
<sequence length="271" mass="30672">MEADDSFDDESVQPPAFKIEDVADDEFDLEIPPTSGNEYLRRVRQEASQCAQIVVANIDTSPFRGKQTVTIRQWAGKCHPAPRGFAPSEAWQREQVASFALIRQKLIRNKALRTRKCLITEAASKLPQMNDIEGWCRLCFGRLQPPSHSEREKDVTCTDNQNKHEGVLPLLSILTAMDQPTVIKVLEYHLNWFEATGFTQKQGYWFYALLAKLDKPLMPDACALLRSLARSCASLRASLENPEDPRLVPLNLFICLISRYFDQSDLADGVS</sequence>
<gene>
    <name evidence="8" type="ORF">ACJMK2_024268</name>
</gene>
<dbReference type="Pfam" id="PF04938">
    <property type="entry name" value="SIP1"/>
    <property type="match status" value="1"/>
</dbReference>
<keyword evidence="2 7" id="KW-0963">Cytoplasm</keyword>
<keyword evidence="3 7" id="KW-0507">mRNA processing</keyword>
<evidence type="ECO:0000256" key="5">
    <source>
        <dbReference type="ARBA" id="ARBA00025758"/>
    </source>
</evidence>
<dbReference type="Gene3D" id="1.20.58.1070">
    <property type="match status" value="1"/>
</dbReference>
<organism evidence="8 9">
    <name type="scientific">Sinanodonta woodiana</name>
    <name type="common">Chinese pond mussel</name>
    <name type="synonym">Anodonta woodiana</name>
    <dbReference type="NCBI Taxonomy" id="1069815"/>
    <lineage>
        <taxon>Eukaryota</taxon>
        <taxon>Metazoa</taxon>
        <taxon>Spiralia</taxon>
        <taxon>Lophotrochozoa</taxon>
        <taxon>Mollusca</taxon>
        <taxon>Bivalvia</taxon>
        <taxon>Autobranchia</taxon>
        <taxon>Heteroconchia</taxon>
        <taxon>Palaeoheterodonta</taxon>
        <taxon>Unionida</taxon>
        <taxon>Unionoidea</taxon>
        <taxon>Unionidae</taxon>
        <taxon>Unioninae</taxon>
        <taxon>Sinanodonta</taxon>
    </lineage>
</organism>
<dbReference type="GO" id="GO:0032797">
    <property type="term" value="C:SMN complex"/>
    <property type="evidence" value="ECO:0007669"/>
    <property type="project" value="UniProtKB-UniRule"/>
</dbReference>
<dbReference type="PANTHER" id="PTHR12794:SF0">
    <property type="entry name" value="GEM-ASSOCIATED PROTEIN 2"/>
    <property type="match status" value="1"/>
</dbReference>
<dbReference type="EMBL" id="JBJQND010000019">
    <property type="protein sequence ID" value="KAL3832640.1"/>
    <property type="molecule type" value="Genomic_DNA"/>
</dbReference>
<dbReference type="AlphaFoldDB" id="A0ABD3T6V4"/>
<comment type="subunit">
    <text evidence="7">Part of the core SMN complex.</text>
</comment>
<evidence type="ECO:0000256" key="3">
    <source>
        <dbReference type="ARBA" id="ARBA00022664"/>
    </source>
</evidence>
<evidence type="ECO:0000256" key="2">
    <source>
        <dbReference type="ARBA" id="ARBA00022490"/>
    </source>
</evidence>
<comment type="similarity">
    <text evidence="5 7">Belongs to the gemin-2 family.</text>
</comment>
<evidence type="ECO:0000256" key="1">
    <source>
        <dbReference type="ARBA" id="ARBA00004496"/>
    </source>
</evidence>
<reference evidence="8 9" key="1">
    <citation type="submission" date="2024-11" db="EMBL/GenBank/DDBJ databases">
        <title>Chromosome-level genome assembly of the freshwater bivalve Anodonta woodiana.</title>
        <authorList>
            <person name="Chen X."/>
        </authorList>
    </citation>
    <scope>NUCLEOTIDE SEQUENCE [LARGE SCALE GENOMIC DNA]</scope>
    <source>
        <strain evidence="8">MN2024</strain>
        <tissue evidence="8">Gills</tissue>
    </source>
</reference>
<evidence type="ECO:0000256" key="7">
    <source>
        <dbReference type="PIRNR" id="PIRNR038038"/>
    </source>
</evidence>